<keyword evidence="1" id="KW-1133">Transmembrane helix</keyword>
<dbReference type="Proteomes" id="UP000620670">
    <property type="component" value="Unassembled WGS sequence"/>
</dbReference>
<reference evidence="4" key="1">
    <citation type="submission" date="2020-12" db="EMBL/GenBank/DDBJ databases">
        <title>Hymenobacter sp.</title>
        <authorList>
            <person name="Kim M.K."/>
        </authorList>
    </citation>
    <scope>NUCLEOTIDE SEQUENCE [LARGE SCALE GENOMIC DNA]</scope>
    <source>
        <strain evidence="4">BT325</strain>
    </source>
</reference>
<keyword evidence="1" id="KW-0472">Membrane</keyword>
<dbReference type="InterPro" id="IPR024467">
    <property type="entry name" value="Xre/MbcA/ParS-like_toxin-bd"/>
</dbReference>
<gene>
    <name evidence="3" type="ORF">JAO75_19195</name>
</gene>
<protein>
    <submittedName>
        <fullName evidence="3">DUF2384 domain-containing protein</fullName>
    </submittedName>
</protein>
<evidence type="ECO:0000313" key="3">
    <source>
        <dbReference type="EMBL" id="MBJ6127531.1"/>
    </source>
</evidence>
<keyword evidence="4" id="KW-1185">Reference proteome</keyword>
<evidence type="ECO:0000256" key="1">
    <source>
        <dbReference type="SAM" id="Phobius"/>
    </source>
</evidence>
<feature type="domain" description="Antitoxin Xre/MbcA/ParS-like toxin-binding" evidence="2">
    <location>
        <begin position="120"/>
        <end position="157"/>
    </location>
</feature>
<accession>A0ABS0Y5F9</accession>
<comment type="caution">
    <text evidence="3">The sequence shown here is derived from an EMBL/GenBank/DDBJ whole genome shotgun (WGS) entry which is preliminary data.</text>
</comment>
<dbReference type="RefSeq" id="WP_199050750.1">
    <property type="nucleotide sequence ID" value="NZ_JAELXT010000026.1"/>
</dbReference>
<proteinExistence type="predicted"/>
<feature type="transmembrane region" description="Helical" evidence="1">
    <location>
        <begin position="6"/>
        <end position="27"/>
    </location>
</feature>
<name>A0ABS0Y5F9_9HYPH</name>
<sequence>MSFEFWFATVILPGIVCCLAWAAVLLNEWHYKRQRARAWSGELHQPLGQEDAALVSKATLRAAAHLGLPDPVLATILGLPASGVEQARENQTPVMQDWLTLERAAPLIRLSRALDHGLGGDPEAAESWMRSHNTAFSARPIDVLQTAGGPQRVLDHVQGLLGSSCSV</sequence>
<evidence type="ECO:0000259" key="2">
    <source>
        <dbReference type="Pfam" id="PF09722"/>
    </source>
</evidence>
<organism evidence="3 4">
    <name type="scientific">Microvirga splendida</name>
    <dbReference type="NCBI Taxonomy" id="2795727"/>
    <lineage>
        <taxon>Bacteria</taxon>
        <taxon>Pseudomonadati</taxon>
        <taxon>Pseudomonadota</taxon>
        <taxon>Alphaproteobacteria</taxon>
        <taxon>Hyphomicrobiales</taxon>
        <taxon>Methylobacteriaceae</taxon>
        <taxon>Microvirga</taxon>
    </lineage>
</organism>
<keyword evidence="1" id="KW-0812">Transmembrane</keyword>
<evidence type="ECO:0000313" key="4">
    <source>
        <dbReference type="Proteomes" id="UP000620670"/>
    </source>
</evidence>
<dbReference type="Pfam" id="PF09722">
    <property type="entry name" value="Xre_MbcA_ParS_C"/>
    <property type="match status" value="1"/>
</dbReference>
<dbReference type="EMBL" id="JAELXT010000026">
    <property type="protein sequence ID" value="MBJ6127531.1"/>
    <property type="molecule type" value="Genomic_DNA"/>
</dbReference>